<accession>A0ABS1JMH8</accession>
<evidence type="ECO:0000256" key="1">
    <source>
        <dbReference type="SAM" id="SignalP"/>
    </source>
</evidence>
<dbReference type="EMBL" id="JAEQND010000005">
    <property type="protein sequence ID" value="MBL0425440.1"/>
    <property type="molecule type" value="Genomic_DNA"/>
</dbReference>
<reference evidence="3 4" key="1">
    <citation type="journal article" date="2017" name="Int. J. Syst. Evol. Microbiol.">
        <title>Ramlibacter alkalitolerans sp. nov., alkali-tolerant bacterium isolated from soil of ginseng.</title>
        <authorList>
            <person name="Lee D.H."/>
            <person name="Cha C.J."/>
        </authorList>
    </citation>
    <scope>NUCLEOTIDE SEQUENCE [LARGE SCALE GENOMIC DNA]</scope>
    <source>
        <strain evidence="3 4">KACC 19305</strain>
    </source>
</reference>
<evidence type="ECO:0000259" key="2">
    <source>
        <dbReference type="Pfam" id="PF13449"/>
    </source>
</evidence>
<feature type="chain" id="PRO_5045405634" evidence="1">
    <location>
        <begin position="25"/>
        <end position="383"/>
    </location>
</feature>
<feature type="domain" description="Phytase-like" evidence="2">
    <location>
        <begin position="60"/>
        <end position="366"/>
    </location>
</feature>
<proteinExistence type="predicted"/>
<dbReference type="PANTHER" id="PTHR37957:SF1">
    <property type="entry name" value="PHYTASE-LIKE DOMAIN-CONTAINING PROTEIN"/>
    <property type="match status" value="1"/>
</dbReference>
<evidence type="ECO:0000313" key="4">
    <source>
        <dbReference type="Proteomes" id="UP000622707"/>
    </source>
</evidence>
<protein>
    <submittedName>
        <fullName evidence="3">Esterase-like activity of phytase family protein</fullName>
    </submittedName>
</protein>
<comment type="caution">
    <text evidence="3">The sequence shown here is derived from an EMBL/GenBank/DDBJ whole genome shotgun (WGS) entry which is preliminary data.</text>
</comment>
<keyword evidence="1" id="KW-0732">Signal</keyword>
<keyword evidence="4" id="KW-1185">Reference proteome</keyword>
<dbReference type="PANTHER" id="PTHR37957">
    <property type="entry name" value="BLR7070 PROTEIN"/>
    <property type="match status" value="1"/>
</dbReference>
<sequence length="383" mass="41080">MSSSRPLLSRRALLRGTAAACALALTGCVTRSAPPLPRGPSQLRLIGEKILPHGLQVQGTTVGGLSGLDHDPAIGLWVALSDDRSERNAARFYTLRVDVRASGLDVEVLEAVTLRQAAGTPFPKRQAGGEVVDPEAIRLLPGRRGVLWTSEGDYAANQSPTLRESRLDGSLVREFEMPAQLRFASRPGSGPRSNLTFEGLALTPDARTAWVGMEAALQQDGPEPGVGHPGGPCRFTAFDIATGRAVRQVAYVPDPIPHAPVVPGVAENGVSEILMIDASRMLVLERAYMAGVGLSLRIYEIDTRDGSDTLALPRLEAGNHRPCAKRFVADFAQLGLSRLDNTEAMCWGPRLPGGRRSLVVVSDDNFRSMQVTQFAAFEYLGAE</sequence>
<gene>
    <name evidence="3" type="ORF">JI746_09995</name>
</gene>
<name>A0ABS1JMH8_9BURK</name>
<organism evidence="3 4">
    <name type="scientific">Ramlibacter alkalitolerans</name>
    <dbReference type="NCBI Taxonomy" id="2039631"/>
    <lineage>
        <taxon>Bacteria</taxon>
        <taxon>Pseudomonadati</taxon>
        <taxon>Pseudomonadota</taxon>
        <taxon>Betaproteobacteria</taxon>
        <taxon>Burkholderiales</taxon>
        <taxon>Comamonadaceae</taxon>
        <taxon>Ramlibacter</taxon>
    </lineage>
</organism>
<dbReference type="Pfam" id="PF13449">
    <property type="entry name" value="Phytase-like"/>
    <property type="match status" value="1"/>
</dbReference>
<evidence type="ECO:0000313" key="3">
    <source>
        <dbReference type="EMBL" id="MBL0425440.1"/>
    </source>
</evidence>
<dbReference type="Proteomes" id="UP000622707">
    <property type="component" value="Unassembled WGS sequence"/>
</dbReference>
<dbReference type="PROSITE" id="PS51257">
    <property type="entry name" value="PROKAR_LIPOPROTEIN"/>
    <property type="match status" value="1"/>
</dbReference>
<dbReference type="InterPro" id="IPR027372">
    <property type="entry name" value="Phytase-like_dom"/>
</dbReference>
<dbReference type="PROSITE" id="PS51318">
    <property type="entry name" value="TAT"/>
    <property type="match status" value="1"/>
</dbReference>
<dbReference type="InterPro" id="IPR006311">
    <property type="entry name" value="TAT_signal"/>
</dbReference>
<feature type="signal peptide" evidence="1">
    <location>
        <begin position="1"/>
        <end position="24"/>
    </location>
</feature>